<keyword evidence="5 7" id="KW-1133">Transmembrane helix</keyword>
<comment type="caution">
    <text evidence="9">The sequence shown here is derived from an EMBL/GenBank/DDBJ whole genome shotgun (WGS) entry which is preliminary data.</text>
</comment>
<feature type="transmembrane region" description="Helical" evidence="7">
    <location>
        <begin position="54"/>
        <end position="77"/>
    </location>
</feature>
<evidence type="ECO:0000313" key="9">
    <source>
        <dbReference type="EMBL" id="MEU5711713.1"/>
    </source>
</evidence>
<feature type="transmembrane region" description="Helical" evidence="7">
    <location>
        <begin position="288"/>
        <end position="306"/>
    </location>
</feature>
<organism evidence="9 10">
    <name type="scientific">Streptomyces flaveolus</name>
    <dbReference type="NCBI Taxonomy" id="67297"/>
    <lineage>
        <taxon>Bacteria</taxon>
        <taxon>Bacillati</taxon>
        <taxon>Actinomycetota</taxon>
        <taxon>Actinomycetes</taxon>
        <taxon>Kitasatosporales</taxon>
        <taxon>Streptomycetaceae</taxon>
        <taxon>Streptomyces</taxon>
    </lineage>
</organism>
<dbReference type="Proteomes" id="UP001551011">
    <property type="component" value="Unassembled WGS sequence"/>
</dbReference>
<dbReference type="RefSeq" id="WP_078972686.1">
    <property type="nucleotide sequence ID" value="NZ_JBFAEG010000029.1"/>
</dbReference>
<dbReference type="PANTHER" id="PTHR23517">
    <property type="entry name" value="RESISTANCE PROTEIN MDTM, PUTATIVE-RELATED-RELATED"/>
    <property type="match status" value="1"/>
</dbReference>
<keyword evidence="2" id="KW-0813">Transport</keyword>
<feature type="domain" description="Major facilitator superfamily (MFS) profile" evidence="8">
    <location>
        <begin position="22"/>
        <end position="404"/>
    </location>
</feature>
<dbReference type="InterPro" id="IPR020846">
    <property type="entry name" value="MFS_dom"/>
</dbReference>
<gene>
    <name evidence="9" type="ORF">AB0H04_33485</name>
</gene>
<dbReference type="SUPFAM" id="SSF103473">
    <property type="entry name" value="MFS general substrate transporter"/>
    <property type="match status" value="1"/>
</dbReference>
<evidence type="ECO:0000259" key="8">
    <source>
        <dbReference type="PROSITE" id="PS50850"/>
    </source>
</evidence>
<evidence type="ECO:0000256" key="2">
    <source>
        <dbReference type="ARBA" id="ARBA00022448"/>
    </source>
</evidence>
<sequence length="422" mass="42644">MMTRVHARYPTDTAPPTSGARTGYTLMAGVLAAMMLGGTLPIPLYVLWASRIGFGPLTVTVVFAVYVVGTLITLLFFGGLSDHIGRRRVLAAALLLAAVGTGVFLVADQVATLVVARVLSGLAVGLASGTATAAIAELHPRGDHRAAAVVASGVNMAGLGLGPLLAGVLAEYAPAPLDTVFWGYLGIIAVAALALSAVPETVSRRDGPVTLRPDIGVPAPMRGAVAGAALAVFAAFSVLGLFSSLVPGFLRGTLGLHNLAVIGAVSFLIFVTGAISQAVFARLPARRSVGTGLALLLCGLAGLEGALYVRTLWLFLLGTLIAGAAVGLIFRGGLAELNRLADPGRRAAVTSTYFVAAYVGMAVPSVVIGLLSRTTSLLTASALVAGAVALVGLTALMVALRTFTAPSPGHLGTPGERLDQGA</sequence>
<dbReference type="Gene3D" id="1.20.1250.20">
    <property type="entry name" value="MFS general substrate transporter like domains"/>
    <property type="match status" value="1"/>
</dbReference>
<keyword evidence="10" id="KW-1185">Reference proteome</keyword>
<feature type="transmembrane region" description="Helical" evidence="7">
    <location>
        <begin position="181"/>
        <end position="202"/>
    </location>
</feature>
<feature type="transmembrane region" description="Helical" evidence="7">
    <location>
        <begin position="148"/>
        <end position="169"/>
    </location>
</feature>
<feature type="transmembrane region" description="Helical" evidence="7">
    <location>
        <begin position="258"/>
        <end position="281"/>
    </location>
</feature>
<evidence type="ECO:0000256" key="4">
    <source>
        <dbReference type="ARBA" id="ARBA00022692"/>
    </source>
</evidence>
<evidence type="ECO:0000256" key="6">
    <source>
        <dbReference type="ARBA" id="ARBA00023136"/>
    </source>
</evidence>
<feature type="transmembrane region" description="Helical" evidence="7">
    <location>
        <begin position="113"/>
        <end position="136"/>
    </location>
</feature>
<evidence type="ECO:0000313" key="10">
    <source>
        <dbReference type="Proteomes" id="UP001551011"/>
    </source>
</evidence>
<feature type="transmembrane region" description="Helical" evidence="7">
    <location>
        <begin position="26"/>
        <end position="48"/>
    </location>
</feature>
<accession>A0ABV3AID1</accession>
<feature type="transmembrane region" description="Helical" evidence="7">
    <location>
        <begin position="377"/>
        <end position="400"/>
    </location>
</feature>
<dbReference type="PANTHER" id="PTHR23517:SF13">
    <property type="entry name" value="MAJOR FACILITATOR SUPERFAMILY MFS_1"/>
    <property type="match status" value="1"/>
</dbReference>
<protein>
    <submittedName>
        <fullName evidence="9">MFS transporter</fullName>
    </submittedName>
</protein>
<dbReference type="Pfam" id="PF07690">
    <property type="entry name" value="MFS_1"/>
    <property type="match status" value="1"/>
</dbReference>
<evidence type="ECO:0000256" key="5">
    <source>
        <dbReference type="ARBA" id="ARBA00022989"/>
    </source>
</evidence>
<feature type="transmembrane region" description="Helical" evidence="7">
    <location>
        <begin position="351"/>
        <end position="371"/>
    </location>
</feature>
<feature type="transmembrane region" description="Helical" evidence="7">
    <location>
        <begin position="223"/>
        <end position="246"/>
    </location>
</feature>
<keyword evidence="6 7" id="KW-0472">Membrane</keyword>
<dbReference type="InterPro" id="IPR011701">
    <property type="entry name" value="MFS"/>
</dbReference>
<comment type="subcellular location">
    <subcellularLocation>
        <location evidence="1">Cell membrane</location>
        <topology evidence="1">Multi-pass membrane protein</topology>
    </subcellularLocation>
</comment>
<evidence type="ECO:0000256" key="7">
    <source>
        <dbReference type="SAM" id="Phobius"/>
    </source>
</evidence>
<evidence type="ECO:0000256" key="1">
    <source>
        <dbReference type="ARBA" id="ARBA00004651"/>
    </source>
</evidence>
<proteinExistence type="predicted"/>
<keyword evidence="3" id="KW-1003">Cell membrane</keyword>
<name>A0ABV3AID1_9ACTN</name>
<dbReference type="PROSITE" id="PS50850">
    <property type="entry name" value="MFS"/>
    <property type="match status" value="1"/>
</dbReference>
<keyword evidence="4 7" id="KW-0812">Transmembrane</keyword>
<dbReference type="EMBL" id="JBFAEG010000029">
    <property type="protein sequence ID" value="MEU5711713.1"/>
    <property type="molecule type" value="Genomic_DNA"/>
</dbReference>
<feature type="transmembrane region" description="Helical" evidence="7">
    <location>
        <begin position="89"/>
        <end position="107"/>
    </location>
</feature>
<feature type="transmembrane region" description="Helical" evidence="7">
    <location>
        <begin position="312"/>
        <end position="330"/>
    </location>
</feature>
<evidence type="ECO:0000256" key="3">
    <source>
        <dbReference type="ARBA" id="ARBA00022475"/>
    </source>
</evidence>
<dbReference type="InterPro" id="IPR036259">
    <property type="entry name" value="MFS_trans_sf"/>
</dbReference>
<reference evidence="9 10" key="1">
    <citation type="submission" date="2024-06" db="EMBL/GenBank/DDBJ databases">
        <title>The Natural Products Discovery Center: Release of the First 8490 Sequenced Strains for Exploring Actinobacteria Biosynthetic Diversity.</title>
        <authorList>
            <person name="Kalkreuter E."/>
            <person name="Kautsar S.A."/>
            <person name="Yang D."/>
            <person name="Bader C.D."/>
            <person name="Teijaro C.N."/>
            <person name="Fluegel L."/>
            <person name="Davis C.M."/>
            <person name="Simpson J.R."/>
            <person name="Lauterbach L."/>
            <person name="Steele A.D."/>
            <person name="Gui C."/>
            <person name="Meng S."/>
            <person name="Li G."/>
            <person name="Viehrig K."/>
            <person name="Ye F."/>
            <person name="Su P."/>
            <person name="Kiefer A.F."/>
            <person name="Nichols A."/>
            <person name="Cepeda A.J."/>
            <person name="Yan W."/>
            <person name="Fan B."/>
            <person name="Jiang Y."/>
            <person name="Adhikari A."/>
            <person name="Zheng C.-J."/>
            <person name="Schuster L."/>
            <person name="Cowan T.M."/>
            <person name="Smanski M.J."/>
            <person name="Chevrette M.G."/>
            <person name="De Carvalho L.P.S."/>
            <person name="Shen B."/>
        </authorList>
    </citation>
    <scope>NUCLEOTIDE SEQUENCE [LARGE SCALE GENOMIC DNA]</scope>
    <source>
        <strain evidence="9 10">NPDC020594</strain>
    </source>
</reference>
<dbReference type="InterPro" id="IPR050171">
    <property type="entry name" value="MFS_Transporters"/>
</dbReference>